<geneLocation type="chloroplast" evidence="1"/>
<dbReference type="CDD" id="cd00565">
    <property type="entry name" value="Ubl_ThiS"/>
    <property type="match status" value="1"/>
</dbReference>
<dbReference type="RefSeq" id="NP_045123.1">
    <property type="nucleotide sequence ID" value="NC_001840.1"/>
</dbReference>
<accession>Q9TLZ4</accession>
<dbReference type="Pfam" id="PF02597">
    <property type="entry name" value="ThiS"/>
    <property type="match status" value="1"/>
</dbReference>
<evidence type="ECO:0000313" key="1">
    <source>
        <dbReference type="EMBL" id="AAF12971.1"/>
    </source>
</evidence>
<reference evidence="1" key="2">
    <citation type="journal article" date="2000" name="J. Mol. Evol.">
        <title>The structure and gene repertoire of an ancient red algal plastid genome.</title>
        <authorList>
            <person name="Glockner G."/>
            <person name="Rosenthal A."/>
            <person name="Valentin K."/>
        </authorList>
    </citation>
    <scope>NUCLEOTIDE SEQUENCE</scope>
    <source>
        <strain evidence="1">RK1</strain>
    </source>
</reference>
<dbReference type="InterPro" id="IPR003749">
    <property type="entry name" value="ThiS/MoaD-like"/>
</dbReference>
<dbReference type="PANTHER" id="PTHR34472:SF1">
    <property type="entry name" value="SULFUR CARRIER PROTEIN THIS"/>
    <property type="match status" value="1"/>
</dbReference>
<sequence length="73" mass="8146">MTNVKTSIRINVNGKPWVCFSNTTLNELINNLRLDKSLIAIERNKKVVSPSLWSKTYLDNDDTIEIIAIVGGG</sequence>
<proteinExistence type="predicted"/>
<keyword evidence="1" id="KW-0150">Chloroplast</keyword>
<protein>
    <recommendedName>
        <fullName evidence="2">Thiamine biosynthesis protein ThiS</fullName>
    </recommendedName>
</protein>
<reference evidence="1" key="1">
    <citation type="submission" date="1999-11" db="EMBL/GenBank/DDBJ databases">
        <authorList>
            <person name="Gloeckner G."/>
            <person name="Rosenthal A."/>
            <person name="Valentin K."/>
        </authorList>
    </citation>
    <scope>NUCLEOTIDE SEQUENCE</scope>
    <source>
        <strain evidence="1">RK1</strain>
    </source>
</reference>
<evidence type="ECO:0008006" key="2">
    <source>
        <dbReference type="Google" id="ProtNLM"/>
    </source>
</evidence>
<dbReference type="NCBIfam" id="TIGR01683">
    <property type="entry name" value="thiS"/>
    <property type="match status" value="1"/>
</dbReference>
<gene>
    <name evidence="1" type="primary">ycf40</name>
</gene>
<organism evidence="1">
    <name type="scientific">Cyanidium caldarium</name>
    <name type="common">Red alga</name>
    <dbReference type="NCBI Taxonomy" id="2771"/>
    <lineage>
        <taxon>Eukaryota</taxon>
        <taxon>Rhodophyta</taxon>
        <taxon>Bangiophyceae</taxon>
        <taxon>Cyanidiales</taxon>
        <taxon>Cyanidiaceae</taxon>
        <taxon>Cyanidium</taxon>
    </lineage>
</organism>
<dbReference type="GeneID" id="800243"/>
<name>Q9TLZ4_CYACA</name>
<keyword evidence="1" id="KW-0934">Plastid</keyword>
<dbReference type="InterPro" id="IPR012675">
    <property type="entry name" value="Beta-grasp_dom_sf"/>
</dbReference>
<dbReference type="PANTHER" id="PTHR34472">
    <property type="entry name" value="SULFUR CARRIER PROTEIN THIS"/>
    <property type="match status" value="1"/>
</dbReference>
<dbReference type="InterPro" id="IPR016155">
    <property type="entry name" value="Mopterin_synth/thiamin_S_b"/>
</dbReference>
<dbReference type="InterPro" id="IPR010035">
    <property type="entry name" value="Thi_S"/>
</dbReference>
<dbReference type="EMBL" id="AF022186">
    <property type="protein sequence ID" value="AAF12971.1"/>
    <property type="molecule type" value="Genomic_DNA"/>
</dbReference>
<dbReference type="AlphaFoldDB" id="Q9TLZ4"/>
<dbReference type="SUPFAM" id="SSF54285">
    <property type="entry name" value="MoaD/ThiS"/>
    <property type="match status" value="1"/>
</dbReference>
<dbReference type="Gene3D" id="3.10.20.30">
    <property type="match status" value="1"/>
</dbReference>